<feature type="domain" description="C2H2-type" evidence="10">
    <location>
        <begin position="166"/>
        <end position="191"/>
    </location>
</feature>
<feature type="compositionally biased region" description="Polar residues" evidence="9">
    <location>
        <begin position="8"/>
        <end position="22"/>
    </location>
</feature>
<dbReference type="Pfam" id="PF00096">
    <property type="entry name" value="zf-C2H2"/>
    <property type="match status" value="1"/>
</dbReference>
<keyword evidence="3 8" id="KW-0863">Zinc-finger</keyword>
<evidence type="ECO:0000256" key="5">
    <source>
        <dbReference type="ARBA" id="ARBA00023015"/>
    </source>
</evidence>
<evidence type="ECO:0000256" key="6">
    <source>
        <dbReference type="ARBA" id="ARBA00023163"/>
    </source>
</evidence>
<keyword evidence="6" id="KW-0804">Transcription</keyword>
<feature type="region of interest" description="Disordered" evidence="9">
    <location>
        <begin position="212"/>
        <end position="231"/>
    </location>
</feature>
<dbReference type="InterPro" id="IPR036236">
    <property type="entry name" value="Znf_C2H2_sf"/>
</dbReference>
<reference evidence="11 12" key="1">
    <citation type="submission" date="2019-10" db="EMBL/GenBank/DDBJ databases">
        <authorList>
            <person name="Palmer J.M."/>
        </authorList>
    </citation>
    <scope>NUCLEOTIDE SEQUENCE [LARGE SCALE GENOMIC DNA]</scope>
    <source>
        <strain evidence="11 12">TWF730</strain>
    </source>
</reference>
<dbReference type="SMART" id="SM00355">
    <property type="entry name" value="ZnF_C2H2"/>
    <property type="match status" value="3"/>
</dbReference>
<evidence type="ECO:0000256" key="9">
    <source>
        <dbReference type="SAM" id="MobiDB-lite"/>
    </source>
</evidence>
<dbReference type="InterPro" id="IPR051061">
    <property type="entry name" value="Zinc_finger_trans_reg"/>
</dbReference>
<evidence type="ECO:0000256" key="4">
    <source>
        <dbReference type="ARBA" id="ARBA00022833"/>
    </source>
</evidence>
<feature type="region of interest" description="Disordered" evidence="9">
    <location>
        <begin position="1"/>
        <end position="51"/>
    </location>
</feature>
<sequence length="501" mass="55010">MSKPAPRQASSGLSASAPSNHVANGPHGAQINPAVRTPNAPTAGKTRRLPPVQGVLNRLKTAPLEKVQELVRCRDILQYSYKQQSQIHFAVAERLKVESETTAQPSSFHCHICNKALESEIRLRRHLLTHGPRNYRCNFPGCTWTFIFSRDLERHRQRHGIAIQVFKCGFAGCGRLMNRRDNARHHIRTIHNLGYGEANALVEVIPIDIHTPDQQSESTDNAPTPDVSGSPLQAVASPNITQQSLGSVPSDNGEDQEMKDLVATFLNVDGAGGSNNELSGLDGMYLSTGDEICAPVGGTTSIPNLPQPGAQRSRPQRWIDKAKTFCANRPKPSRYNKSPSRVRQEEHDNRRENSLETGHNLSTASESKWVIVNTGQTTEPQFVTPSKNRESVLYKSQFVESGLRDDPAIDPAIGALMDSPPTRAPPEPPLDSTQLRPPIPKIDLSSNQNQTNLGLSLPKTKMELEVVVQEECSLLTASNPSQISPTVTSNLSKTFQKKLLI</sequence>
<keyword evidence="4" id="KW-0862">Zinc</keyword>
<keyword evidence="12" id="KW-1185">Reference proteome</keyword>
<dbReference type="PROSITE" id="PS50157">
    <property type="entry name" value="ZINC_FINGER_C2H2_2"/>
    <property type="match status" value="3"/>
</dbReference>
<evidence type="ECO:0000256" key="3">
    <source>
        <dbReference type="ARBA" id="ARBA00022771"/>
    </source>
</evidence>
<dbReference type="Proteomes" id="UP001373714">
    <property type="component" value="Unassembled WGS sequence"/>
</dbReference>
<evidence type="ECO:0000313" key="11">
    <source>
        <dbReference type="EMBL" id="KAK6340051.1"/>
    </source>
</evidence>
<feature type="compositionally biased region" description="Basic and acidic residues" evidence="9">
    <location>
        <begin position="342"/>
        <end position="354"/>
    </location>
</feature>
<protein>
    <recommendedName>
        <fullName evidence="10">C2H2-type domain-containing protein</fullName>
    </recommendedName>
</protein>
<dbReference type="PANTHER" id="PTHR46179">
    <property type="entry name" value="ZINC FINGER PROTEIN"/>
    <property type="match status" value="1"/>
</dbReference>
<evidence type="ECO:0000256" key="2">
    <source>
        <dbReference type="ARBA" id="ARBA00022723"/>
    </source>
</evidence>
<evidence type="ECO:0000256" key="7">
    <source>
        <dbReference type="ARBA" id="ARBA00023242"/>
    </source>
</evidence>
<dbReference type="Gene3D" id="3.30.160.60">
    <property type="entry name" value="Classic Zinc Finger"/>
    <property type="match status" value="1"/>
</dbReference>
<accession>A0AAV9UCK9</accession>
<evidence type="ECO:0000256" key="8">
    <source>
        <dbReference type="PROSITE-ProRule" id="PRU00042"/>
    </source>
</evidence>
<feature type="domain" description="C2H2-type" evidence="10">
    <location>
        <begin position="108"/>
        <end position="130"/>
    </location>
</feature>
<feature type="region of interest" description="Disordered" evidence="9">
    <location>
        <begin position="323"/>
        <end position="362"/>
    </location>
</feature>
<keyword evidence="5" id="KW-0805">Transcription regulation</keyword>
<keyword evidence="2" id="KW-0479">Metal-binding</keyword>
<organism evidence="11 12">
    <name type="scientific">Orbilia blumenaviensis</name>
    <dbReference type="NCBI Taxonomy" id="1796055"/>
    <lineage>
        <taxon>Eukaryota</taxon>
        <taxon>Fungi</taxon>
        <taxon>Dikarya</taxon>
        <taxon>Ascomycota</taxon>
        <taxon>Pezizomycotina</taxon>
        <taxon>Orbiliomycetes</taxon>
        <taxon>Orbiliales</taxon>
        <taxon>Orbiliaceae</taxon>
        <taxon>Orbilia</taxon>
    </lineage>
</organism>
<comment type="subcellular location">
    <subcellularLocation>
        <location evidence="1">Nucleus</location>
    </subcellularLocation>
</comment>
<feature type="compositionally biased region" description="Polar residues" evidence="9">
    <location>
        <begin position="212"/>
        <end position="222"/>
    </location>
</feature>
<dbReference type="PROSITE" id="PS00028">
    <property type="entry name" value="ZINC_FINGER_C2H2_1"/>
    <property type="match status" value="3"/>
</dbReference>
<dbReference type="InterPro" id="IPR013087">
    <property type="entry name" value="Znf_C2H2_type"/>
</dbReference>
<dbReference type="EMBL" id="JAVHNS010000011">
    <property type="protein sequence ID" value="KAK6340051.1"/>
    <property type="molecule type" value="Genomic_DNA"/>
</dbReference>
<keyword evidence="7" id="KW-0539">Nucleus</keyword>
<dbReference type="PANTHER" id="PTHR46179:SF13">
    <property type="entry name" value="C2H2-TYPE DOMAIN-CONTAINING PROTEIN"/>
    <property type="match status" value="1"/>
</dbReference>
<evidence type="ECO:0000313" key="12">
    <source>
        <dbReference type="Proteomes" id="UP001373714"/>
    </source>
</evidence>
<gene>
    <name evidence="11" type="ORF">TWF730_001826</name>
</gene>
<feature type="domain" description="C2H2-type" evidence="10">
    <location>
        <begin position="135"/>
        <end position="159"/>
    </location>
</feature>
<name>A0AAV9UCK9_9PEZI</name>
<evidence type="ECO:0000259" key="10">
    <source>
        <dbReference type="PROSITE" id="PS50157"/>
    </source>
</evidence>
<dbReference type="SUPFAM" id="SSF57667">
    <property type="entry name" value="beta-beta-alpha zinc fingers"/>
    <property type="match status" value="1"/>
</dbReference>
<proteinExistence type="predicted"/>
<dbReference type="GO" id="GO:0006357">
    <property type="term" value="P:regulation of transcription by RNA polymerase II"/>
    <property type="evidence" value="ECO:0007669"/>
    <property type="project" value="TreeGrafter"/>
</dbReference>
<dbReference type="AlphaFoldDB" id="A0AAV9UCK9"/>
<comment type="caution">
    <text evidence="11">The sequence shown here is derived from an EMBL/GenBank/DDBJ whole genome shotgun (WGS) entry which is preliminary data.</text>
</comment>
<dbReference type="GO" id="GO:0005634">
    <property type="term" value="C:nucleus"/>
    <property type="evidence" value="ECO:0007669"/>
    <property type="project" value="UniProtKB-SubCell"/>
</dbReference>
<dbReference type="GO" id="GO:0008270">
    <property type="term" value="F:zinc ion binding"/>
    <property type="evidence" value="ECO:0007669"/>
    <property type="project" value="UniProtKB-KW"/>
</dbReference>
<evidence type="ECO:0000256" key="1">
    <source>
        <dbReference type="ARBA" id="ARBA00004123"/>
    </source>
</evidence>